<dbReference type="SUPFAM" id="SSF54928">
    <property type="entry name" value="RNA-binding domain, RBD"/>
    <property type="match status" value="1"/>
</dbReference>
<dbReference type="EMBL" id="JH712145">
    <property type="protein sequence ID" value="EJD75365.1"/>
    <property type="molecule type" value="Genomic_DNA"/>
</dbReference>
<dbReference type="InterPro" id="IPR012677">
    <property type="entry name" value="Nucleotide-bd_a/b_plait_sf"/>
</dbReference>
<dbReference type="Gene3D" id="1.25.40.10">
    <property type="entry name" value="Tetratricopeptide repeat domain"/>
    <property type="match status" value="2"/>
</dbReference>
<keyword evidence="5" id="KW-0539">Nucleus</keyword>
<proteinExistence type="predicted"/>
<name>A0A1S0UIG0_LOALO</name>
<feature type="region of interest" description="Disordered" evidence="7">
    <location>
        <begin position="1"/>
        <end position="22"/>
    </location>
</feature>
<dbReference type="InterPro" id="IPR011990">
    <property type="entry name" value="TPR-like_helical_dom_sf"/>
</dbReference>
<dbReference type="PANTHER" id="PTHR17204">
    <property type="entry name" value="PRE-MRNA PROCESSING PROTEIN PRP39-RELATED"/>
    <property type="match status" value="1"/>
</dbReference>
<feature type="compositionally biased region" description="Polar residues" evidence="7">
    <location>
        <begin position="595"/>
        <end position="605"/>
    </location>
</feature>
<evidence type="ECO:0000256" key="2">
    <source>
        <dbReference type="ARBA" id="ARBA00022664"/>
    </source>
</evidence>
<sequence>MSDVESDSNGRLGEQDDEEVYDDEAYEQVILEMKKMVEVSPKDYGSRMKLIEALRRSGELEAVREQRECISTLYTMPPSFWLDWIEDEKSAESGKDLIKRLFECAVRDFHSPDVYLEYVQWACGTSLDFAREKMEEAVIKIGLRADCASLIWNIYLDFEKMILNSMGGDKDEKQKKHVESLYGRLLSVPHLGLQESWNEYKAFAEGKVSDQFHKTFESSAKRVADISEFEQRLENATEENEKLSVLMEYIDFEMQTNDPARIQMIFERTLCTFAASPSSDLWLQYGNWLDSSLKLSQVSVDVYARSVRHAPCSALWQQYFSALERSNASPEEIDAKWPDARDAITTQEEGLSLYRTYIYLLRRRVAKQGGNDYLAVLKKFDEGAAFLAEKFGSHWDSPKAQYRKNHALFLYTSAKQPEKALKIWNDILASGNGHFAAAWIEAANLERFFGDINNARKLLYKAVNSTSDHPYTVFDALIQFEREVGTIEDLDKALQKVNAQAARISLRPQKNKVEKNSKKRKKENDEDVEIKKRKEDMKKKGQILITNEDEFRNGTTEAATKIQQKSEMINVDKKQVDGDGFVVPQLPSQLPKPKTISSQSVSSEGTSREASSEKRHTIFVSNLDFKLPTERLEEIFPNAKEVRLVYRGMSKLHKVLYCLLRGIWLYRFLTEQEAREALKMDRTQIDGRPMYVSEYKPHDKGKNTEFRYSTSLERNKVFVNNVHYDATEEQLKEIFATFGAVRDVRIVTHKSGKSKGCAYVEFENDDDAAVAVKASEDLILLERKLSVAISNPPKRKEQLQRLSFNTTSFSHQRSKIDLIPRTLARTTKLARSAGDNRSNENGSKDLGAPEYIVVTKSIVTSIVTVTKLSIVTKQNGLDD</sequence>
<dbReference type="GO" id="GO:0030621">
    <property type="term" value="F:U4 snRNA binding"/>
    <property type="evidence" value="ECO:0007669"/>
    <property type="project" value="EnsemblMetazoa"/>
</dbReference>
<keyword evidence="3" id="KW-0677">Repeat</keyword>
<dbReference type="InterPro" id="IPR035979">
    <property type="entry name" value="RBD_domain_sf"/>
</dbReference>
<dbReference type="GO" id="GO:0008380">
    <property type="term" value="P:RNA splicing"/>
    <property type="evidence" value="ECO:0007669"/>
    <property type="project" value="UniProtKB-KW"/>
</dbReference>
<feature type="domain" description="RRM" evidence="8">
    <location>
        <begin position="715"/>
        <end position="792"/>
    </location>
</feature>
<evidence type="ECO:0000256" key="7">
    <source>
        <dbReference type="SAM" id="MobiDB-lite"/>
    </source>
</evidence>
<reference evidence="9" key="1">
    <citation type="submission" date="2012-04" db="EMBL/GenBank/DDBJ databases">
        <title>The Genome Sequence of Loa loa.</title>
        <authorList>
            <consortium name="The Broad Institute Genome Sequencing Platform"/>
            <consortium name="Broad Institute Genome Sequencing Center for Infectious Disease"/>
            <person name="Nutman T.B."/>
            <person name="Fink D.L."/>
            <person name="Russ C."/>
            <person name="Young S."/>
            <person name="Zeng Q."/>
            <person name="Gargeya S."/>
            <person name="Alvarado L."/>
            <person name="Berlin A."/>
            <person name="Chapman S.B."/>
            <person name="Chen Z."/>
            <person name="Freedman E."/>
            <person name="Gellesch M."/>
            <person name="Goldberg J."/>
            <person name="Griggs A."/>
            <person name="Gujja S."/>
            <person name="Heilman E.R."/>
            <person name="Heiman D."/>
            <person name="Howarth C."/>
            <person name="Mehta T."/>
            <person name="Neiman D."/>
            <person name="Pearson M."/>
            <person name="Roberts A."/>
            <person name="Saif S."/>
            <person name="Shea T."/>
            <person name="Shenoy N."/>
            <person name="Sisk P."/>
            <person name="Stolte C."/>
            <person name="Sykes S."/>
            <person name="White J."/>
            <person name="Yandava C."/>
            <person name="Haas B."/>
            <person name="Henn M.R."/>
            <person name="Nusbaum C."/>
            <person name="Birren B."/>
        </authorList>
    </citation>
    <scope>NUCLEOTIDE SEQUENCE [LARGE SCALE GENOMIC DNA]</scope>
</reference>
<dbReference type="PROSITE" id="PS50102">
    <property type="entry name" value="RRM"/>
    <property type="match status" value="2"/>
</dbReference>
<keyword evidence="2" id="KW-0507">mRNA processing</keyword>
<evidence type="ECO:0000256" key="4">
    <source>
        <dbReference type="ARBA" id="ARBA00023187"/>
    </source>
</evidence>
<evidence type="ECO:0000256" key="1">
    <source>
        <dbReference type="ARBA" id="ARBA00004123"/>
    </source>
</evidence>
<dbReference type="AlphaFoldDB" id="A0A1S0UIG0"/>
<dbReference type="InParanoid" id="A0A1S0UIG0"/>
<accession>A0A1S0UIG0</accession>
<dbReference type="GO" id="GO:0006397">
    <property type="term" value="P:mRNA processing"/>
    <property type="evidence" value="ECO:0007669"/>
    <property type="project" value="UniProtKB-KW"/>
</dbReference>
<feature type="region of interest" description="Disordered" evidence="7">
    <location>
        <begin position="582"/>
        <end position="613"/>
    </location>
</feature>
<dbReference type="PANTHER" id="PTHR17204:SF25">
    <property type="entry name" value="RRM DOMAIN-CONTAINING PROTEIN"/>
    <property type="match status" value="1"/>
</dbReference>
<dbReference type="OMA" id="LWARYIL"/>
<dbReference type="SUPFAM" id="SSF48452">
    <property type="entry name" value="TPR-like"/>
    <property type="match status" value="1"/>
</dbReference>
<dbReference type="InterPro" id="IPR003107">
    <property type="entry name" value="HAT"/>
</dbReference>
<evidence type="ECO:0000256" key="3">
    <source>
        <dbReference type="ARBA" id="ARBA00022737"/>
    </source>
</evidence>
<dbReference type="SMART" id="SM00360">
    <property type="entry name" value="RRM"/>
    <property type="match status" value="2"/>
</dbReference>
<evidence type="ECO:0000256" key="5">
    <source>
        <dbReference type="ARBA" id="ARBA00023242"/>
    </source>
</evidence>
<dbReference type="RefSeq" id="XP_020306236.1">
    <property type="nucleotide sequence ID" value="XM_020450139.1"/>
</dbReference>
<dbReference type="SMART" id="SM00386">
    <property type="entry name" value="HAT"/>
    <property type="match status" value="7"/>
</dbReference>
<gene>
    <name evidence="9" type="ORF">LOAG_17478</name>
</gene>
<dbReference type="FunCoup" id="A0A1S0UIG0">
    <property type="interactions" value="2521"/>
</dbReference>
<organism evidence="9">
    <name type="scientific">Loa loa</name>
    <name type="common">Eye worm</name>
    <name type="synonym">Filaria loa</name>
    <dbReference type="NCBI Taxonomy" id="7209"/>
    <lineage>
        <taxon>Eukaryota</taxon>
        <taxon>Metazoa</taxon>
        <taxon>Ecdysozoa</taxon>
        <taxon>Nematoda</taxon>
        <taxon>Chromadorea</taxon>
        <taxon>Rhabditida</taxon>
        <taxon>Spirurina</taxon>
        <taxon>Spiruromorpha</taxon>
        <taxon>Filarioidea</taxon>
        <taxon>Onchocercidae</taxon>
        <taxon>Loa</taxon>
    </lineage>
</organism>
<evidence type="ECO:0000313" key="9">
    <source>
        <dbReference type="EMBL" id="EJD75365.1"/>
    </source>
</evidence>
<keyword evidence="6" id="KW-0694">RNA-binding</keyword>
<evidence type="ECO:0000256" key="6">
    <source>
        <dbReference type="PROSITE-ProRule" id="PRU00176"/>
    </source>
</evidence>
<protein>
    <submittedName>
        <fullName evidence="9">Sart3 protein</fullName>
    </submittedName>
</protein>
<dbReference type="InterPro" id="IPR000504">
    <property type="entry name" value="RRM_dom"/>
</dbReference>
<dbReference type="Pfam" id="PF05843">
    <property type="entry name" value="Suf"/>
    <property type="match status" value="1"/>
</dbReference>
<feature type="region of interest" description="Disordered" evidence="7">
    <location>
        <begin position="507"/>
        <end position="533"/>
    </location>
</feature>
<dbReference type="OrthoDB" id="6921389at2759"/>
<evidence type="ECO:0000259" key="8">
    <source>
        <dbReference type="PROSITE" id="PS50102"/>
    </source>
</evidence>
<dbReference type="Gene3D" id="3.30.70.330">
    <property type="match status" value="2"/>
</dbReference>
<dbReference type="CTD" id="9944400"/>
<dbReference type="KEGG" id="loa:LOAG_17478"/>
<dbReference type="GeneID" id="9944400"/>
<dbReference type="Pfam" id="PF00076">
    <property type="entry name" value="RRM_1"/>
    <property type="match status" value="1"/>
</dbReference>
<feature type="domain" description="RRM" evidence="8">
    <location>
        <begin position="616"/>
        <end position="697"/>
    </location>
</feature>
<comment type="subcellular location">
    <subcellularLocation>
        <location evidence="1">Nucleus</location>
    </subcellularLocation>
</comment>
<keyword evidence="4" id="KW-0508">mRNA splicing</keyword>
<dbReference type="InterPro" id="IPR008847">
    <property type="entry name" value="Suf"/>
</dbReference>
<dbReference type="GO" id="GO:0005654">
    <property type="term" value="C:nucleoplasm"/>
    <property type="evidence" value="ECO:0007669"/>
    <property type="project" value="EnsemblMetazoa"/>
</dbReference>